<keyword evidence="3" id="KW-1185">Reference proteome</keyword>
<dbReference type="EMBL" id="SJPM01000007">
    <property type="protein sequence ID" value="TWT95059.1"/>
    <property type="molecule type" value="Genomic_DNA"/>
</dbReference>
<evidence type="ECO:0000256" key="1">
    <source>
        <dbReference type="SAM" id="MobiDB-lite"/>
    </source>
</evidence>
<name>A0A5C6A6B3_9BACT</name>
<evidence type="ECO:0000313" key="2">
    <source>
        <dbReference type="EMBL" id="TWT95059.1"/>
    </source>
</evidence>
<proteinExistence type="predicted"/>
<dbReference type="AlphaFoldDB" id="A0A5C6A6B3"/>
<organism evidence="2 3">
    <name type="scientific">Neorhodopirellula pilleata</name>
    <dbReference type="NCBI Taxonomy" id="2714738"/>
    <lineage>
        <taxon>Bacteria</taxon>
        <taxon>Pseudomonadati</taxon>
        <taxon>Planctomycetota</taxon>
        <taxon>Planctomycetia</taxon>
        <taxon>Pirellulales</taxon>
        <taxon>Pirellulaceae</taxon>
        <taxon>Neorhodopirellula</taxon>
    </lineage>
</organism>
<comment type="caution">
    <text evidence="2">The sequence shown here is derived from an EMBL/GenBank/DDBJ whole genome shotgun (WGS) entry which is preliminary data.</text>
</comment>
<reference evidence="2 3" key="1">
    <citation type="submission" date="2019-02" db="EMBL/GenBank/DDBJ databases">
        <title>Deep-cultivation of Planctomycetes and their phenomic and genomic characterization uncovers novel biology.</title>
        <authorList>
            <person name="Wiegand S."/>
            <person name="Jogler M."/>
            <person name="Boedeker C."/>
            <person name="Pinto D."/>
            <person name="Vollmers J."/>
            <person name="Rivas-Marin E."/>
            <person name="Kohn T."/>
            <person name="Peeters S.H."/>
            <person name="Heuer A."/>
            <person name="Rast P."/>
            <person name="Oberbeckmann S."/>
            <person name="Bunk B."/>
            <person name="Jeske O."/>
            <person name="Meyerdierks A."/>
            <person name="Storesund J.E."/>
            <person name="Kallscheuer N."/>
            <person name="Luecker S."/>
            <person name="Lage O.M."/>
            <person name="Pohl T."/>
            <person name="Merkel B.J."/>
            <person name="Hornburger P."/>
            <person name="Mueller R.-W."/>
            <person name="Bruemmer F."/>
            <person name="Labrenz M."/>
            <person name="Spormann A.M."/>
            <person name="Op Den Camp H."/>
            <person name="Overmann J."/>
            <person name="Amann R."/>
            <person name="Jetten M.S.M."/>
            <person name="Mascher T."/>
            <person name="Medema M.H."/>
            <person name="Devos D.P."/>
            <person name="Kaster A.-K."/>
            <person name="Ovreas L."/>
            <person name="Rohde M."/>
            <person name="Galperin M.Y."/>
            <person name="Jogler C."/>
        </authorList>
    </citation>
    <scope>NUCLEOTIDE SEQUENCE [LARGE SCALE GENOMIC DNA]</scope>
    <source>
        <strain evidence="2 3">Pla100</strain>
    </source>
</reference>
<feature type="region of interest" description="Disordered" evidence="1">
    <location>
        <begin position="1"/>
        <end position="31"/>
    </location>
</feature>
<dbReference type="Proteomes" id="UP000316213">
    <property type="component" value="Unassembled WGS sequence"/>
</dbReference>
<evidence type="ECO:0000313" key="3">
    <source>
        <dbReference type="Proteomes" id="UP000316213"/>
    </source>
</evidence>
<gene>
    <name evidence="2" type="ORF">Pla100_36400</name>
</gene>
<feature type="compositionally biased region" description="Polar residues" evidence="1">
    <location>
        <begin position="21"/>
        <end position="31"/>
    </location>
</feature>
<sequence length="70" mass="7355">MGGTRKTDESVSTPLVRKSENQINTPDKTSNKLNTGSIATFGFGGLNLAGEDIGHVDAVELLIGDLRPIS</sequence>
<protein>
    <submittedName>
        <fullName evidence="2">Uncharacterized protein</fullName>
    </submittedName>
</protein>
<accession>A0A5C6A6B3</accession>